<proteinExistence type="predicted"/>
<dbReference type="Gene3D" id="1.10.260.40">
    <property type="entry name" value="lambda repressor-like DNA-binding domains"/>
    <property type="match status" value="1"/>
</dbReference>
<comment type="caution">
    <text evidence="1">The sequence shown here is derived from an EMBL/GenBank/DDBJ whole genome shotgun (WGS) entry which is preliminary data.</text>
</comment>
<dbReference type="EMBL" id="JADEYS010000012">
    <property type="protein sequence ID" value="MBE9398050.1"/>
    <property type="molecule type" value="Genomic_DNA"/>
</dbReference>
<gene>
    <name evidence="1" type="ORF">IOQ59_12350</name>
</gene>
<protein>
    <recommendedName>
        <fullName evidence="3">Addiction module antidote protein, HigA family</fullName>
    </recommendedName>
</protein>
<evidence type="ECO:0000313" key="2">
    <source>
        <dbReference type="Proteomes" id="UP000640333"/>
    </source>
</evidence>
<accession>A0A8J7FAM2</accession>
<organism evidence="1 2">
    <name type="scientific">Pontibacterium sinense</name>
    <dbReference type="NCBI Taxonomy" id="2781979"/>
    <lineage>
        <taxon>Bacteria</taxon>
        <taxon>Pseudomonadati</taxon>
        <taxon>Pseudomonadota</taxon>
        <taxon>Gammaproteobacteria</taxon>
        <taxon>Oceanospirillales</taxon>
        <taxon>Oceanospirillaceae</taxon>
        <taxon>Pontibacterium</taxon>
    </lineage>
</organism>
<keyword evidence="2" id="KW-1185">Reference proteome</keyword>
<dbReference type="Proteomes" id="UP000640333">
    <property type="component" value="Unassembled WGS sequence"/>
</dbReference>
<sequence length="96" mass="10678">MQILANAPSVGDIIHELYLKPTHLSVEGAAELCGIPLEQFQRILDGSETIGYELSYKLAQGFKTSYTFWLHLAQDHQTESVTHTEPTSQDDSDVSN</sequence>
<dbReference type="SUPFAM" id="SSF47413">
    <property type="entry name" value="lambda repressor-like DNA-binding domains"/>
    <property type="match status" value="1"/>
</dbReference>
<evidence type="ECO:0000313" key="1">
    <source>
        <dbReference type="EMBL" id="MBE9398050.1"/>
    </source>
</evidence>
<dbReference type="GO" id="GO:0003677">
    <property type="term" value="F:DNA binding"/>
    <property type="evidence" value="ECO:0007669"/>
    <property type="project" value="InterPro"/>
</dbReference>
<dbReference type="RefSeq" id="WP_193953689.1">
    <property type="nucleotide sequence ID" value="NZ_JADEYS010000012.1"/>
</dbReference>
<dbReference type="AlphaFoldDB" id="A0A8J7FAM2"/>
<name>A0A8J7FAM2_9GAMM</name>
<evidence type="ECO:0008006" key="3">
    <source>
        <dbReference type="Google" id="ProtNLM"/>
    </source>
</evidence>
<reference evidence="1" key="1">
    <citation type="submission" date="2020-10" db="EMBL/GenBank/DDBJ databases">
        <title>Bacterium isolated from coastal waters sediment.</title>
        <authorList>
            <person name="Chen R.-J."/>
            <person name="Lu D.-C."/>
            <person name="Zhu K.-L."/>
            <person name="Du Z.-J."/>
        </authorList>
    </citation>
    <scope>NUCLEOTIDE SEQUENCE</scope>
    <source>
        <strain evidence="1">N1Y112</strain>
    </source>
</reference>
<dbReference type="InterPro" id="IPR010982">
    <property type="entry name" value="Lambda_DNA-bd_dom_sf"/>
</dbReference>